<accession>A0A0L0BP38</accession>
<organism evidence="2 3">
    <name type="scientific">Lucilia cuprina</name>
    <name type="common">Green bottle fly</name>
    <name type="synonym">Australian sheep blowfly</name>
    <dbReference type="NCBI Taxonomy" id="7375"/>
    <lineage>
        <taxon>Eukaryota</taxon>
        <taxon>Metazoa</taxon>
        <taxon>Ecdysozoa</taxon>
        <taxon>Arthropoda</taxon>
        <taxon>Hexapoda</taxon>
        <taxon>Insecta</taxon>
        <taxon>Pterygota</taxon>
        <taxon>Neoptera</taxon>
        <taxon>Endopterygota</taxon>
        <taxon>Diptera</taxon>
        <taxon>Brachycera</taxon>
        <taxon>Muscomorpha</taxon>
        <taxon>Oestroidea</taxon>
        <taxon>Calliphoridae</taxon>
        <taxon>Luciliinae</taxon>
        <taxon>Lucilia</taxon>
    </lineage>
</organism>
<dbReference type="AlphaFoldDB" id="A0A0L0BP38"/>
<proteinExistence type="predicted"/>
<evidence type="ECO:0000313" key="3">
    <source>
        <dbReference type="Proteomes" id="UP000037069"/>
    </source>
</evidence>
<keyword evidence="3" id="KW-1185">Reference proteome</keyword>
<feature type="compositionally biased region" description="Polar residues" evidence="1">
    <location>
        <begin position="57"/>
        <end position="79"/>
    </location>
</feature>
<feature type="region of interest" description="Disordered" evidence="1">
    <location>
        <begin position="47"/>
        <end position="82"/>
    </location>
</feature>
<comment type="caution">
    <text evidence="2">The sequence shown here is derived from an EMBL/GenBank/DDBJ whole genome shotgun (WGS) entry which is preliminary data.</text>
</comment>
<dbReference type="Proteomes" id="UP000037069">
    <property type="component" value="Unassembled WGS sequence"/>
</dbReference>
<sequence>MDALPTFFEKALLEKCDEAMEVTDPAPVEKWIEATKAILVDVRTPPAASKEHIEMPQETTAELNTPMEKTSSNVPSTNNMRKKKTTRKCSFCSNGHFLRSCFSFRKLKNEDRLRHVVMFG</sequence>
<evidence type="ECO:0000313" key="2">
    <source>
        <dbReference type="EMBL" id="KNC20979.1"/>
    </source>
</evidence>
<evidence type="ECO:0000256" key="1">
    <source>
        <dbReference type="SAM" id="MobiDB-lite"/>
    </source>
</evidence>
<dbReference type="EMBL" id="JRES01001683">
    <property type="protein sequence ID" value="KNC20979.1"/>
    <property type="molecule type" value="Genomic_DNA"/>
</dbReference>
<protein>
    <submittedName>
        <fullName evidence="2">Uncharacterized protein</fullName>
    </submittedName>
</protein>
<name>A0A0L0BP38_LUCCU</name>
<reference evidence="2 3" key="1">
    <citation type="journal article" date="2015" name="Nat. Commun.">
        <title>Lucilia cuprina genome unlocks parasitic fly biology to underpin future interventions.</title>
        <authorList>
            <person name="Anstead C.A."/>
            <person name="Korhonen P.K."/>
            <person name="Young N.D."/>
            <person name="Hall R.S."/>
            <person name="Jex A.R."/>
            <person name="Murali S.C."/>
            <person name="Hughes D.S."/>
            <person name="Lee S.F."/>
            <person name="Perry T."/>
            <person name="Stroehlein A.J."/>
            <person name="Ansell B.R."/>
            <person name="Breugelmans B."/>
            <person name="Hofmann A."/>
            <person name="Qu J."/>
            <person name="Dugan S."/>
            <person name="Lee S.L."/>
            <person name="Chao H."/>
            <person name="Dinh H."/>
            <person name="Han Y."/>
            <person name="Doddapaneni H.V."/>
            <person name="Worley K.C."/>
            <person name="Muzny D.M."/>
            <person name="Ioannidis P."/>
            <person name="Waterhouse R.M."/>
            <person name="Zdobnov E.M."/>
            <person name="James P.J."/>
            <person name="Bagnall N.H."/>
            <person name="Kotze A.C."/>
            <person name="Gibbs R.A."/>
            <person name="Richards S."/>
            <person name="Batterham P."/>
            <person name="Gasser R.B."/>
        </authorList>
    </citation>
    <scope>NUCLEOTIDE SEQUENCE [LARGE SCALE GENOMIC DNA]</scope>
    <source>
        <strain evidence="2 3">LS</strain>
        <tissue evidence="2">Full body</tissue>
    </source>
</reference>
<gene>
    <name evidence="2" type="ORF">FF38_12039</name>
</gene>